<keyword evidence="3" id="KW-0862">Zinc</keyword>
<dbReference type="PROSITE" id="PS50081">
    <property type="entry name" value="ZF_DAG_PE_2"/>
    <property type="match status" value="1"/>
</dbReference>
<evidence type="ECO:0000256" key="1">
    <source>
        <dbReference type="ARBA" id="ARBA00022723"/>
    </source>
</evidence>
<keyword evidence="6" id="KW-1185">Reference proteome</keyword>
<dbReference type="InterPro" id="IPR002219">
    <property type="entry name" value="PKC_DAG/PE"/>
</dbReference>
<dbReference type="EMBL" id="JBEDUW010000002">
    <property type="protein sequence ID" value="KAK9942312.1"/>
    <property type="molecule type" value="Genomic_DNA"/>
</dbReference>
<protein>
    <recommendedName>
        <fullName evidence="4">Phorbol-ester/DAG-type domain-containing protein</fullName>
    </recommendedName>
</protein>
<reference evidence="5 6" key="1">
    <citation type="journal article" date="2023" name="G3 (Bethesda)">
        <title>A chromosome-length genome assembly and annotation of blackberry (Rubus argutus, cv. 'Hillquist').</title>
        <authorList>
            <person name="Bruna T."/>
            <person name="Aryal R."/>
            <person name="Dudchenko O."/>
            <person name="Sargent D.J."/>
            <person name="Mead D."/>
            <person name="Buti M."/>
            <person name="Cavallini A."/>
            <person name="Hytonen T."/>
            <person name="Andres J."/>
            <person name="Pham M."/>
            <person name="Weisz D."/>
            <person name="Mascagni F."/>
            <person name="Usai G."/>
            <person name="Natali L."/>
            <person name="Bassil N."/>
            <person name="Fernandez G.E."/>
            <person name="Lomsadze A."/>
            <person name="Armour M."/>
            <person name="Olukolu B."/>
            <person name="Poorten T."/>
            <person name="Britton C."/>
            <person name="Davik J."/>
            <person name="Ashrafi H."/>
            <person name="Aiden E.L."/>
            <person name="Borodovsky M."/>
            <person name="Worthington M."/>
        </authorList>
    </citation>
    <scope>NUCLEOTIDE SEQUENCE [LARGE SCALE GENOMIC DNA]</scope>
    <source>
        <strain evidence="5">PI 553951</strain>
    </source>
</reference>
<dbReference type="PANTHER" id="PTHR46477:SF3">
    <property type="entry name" value="CYSTEINE_HISTIDINE-RICH C1 DOMAIN FAMILY PROTEIN"/>
    <property type="match status" value="1"/>
</dbReference>
<keyword evidence="1" id="KW-0479">Metal-binding</keyword>
<feature type="domain" description="Phorbol-ester/DAG-type" evidence="4">
    <location>
        <begin position="14"/>
        <end position="62"/>
    </location>
</feature>
<evidence type="ECO:0000313" key="5">
    <source>
        <dbReference type="EMBL" id="KAK9942312.1"/>
    </source>
</evidence>
<dbReference type="Pfam" id="PF03107">
    <property type="entry name" value="C1_2"/>
    <property type="match status" value="2"/>
</dbReference>
<accession>A0AAW1XZV2</accession>
<sequence length="225" mass="25731">MIIEDDQISHESHHHKLKLEDTNLPFRCDGCKVTGIGKRYTCDTCNFDLHKHCAVDPHTPICHPLMPKCYNLQFCLSPPANATHYCDACTKPVTGFLYRCERCNFDLHPCCANLPMELEDGDIKLKLIEKDRRWIYRSRCKKYKLEVACAREILEESSTELMGSEMTTVPRIRNMLQTRHYKSRGSRVRNCCEMAGLALKIVISALLGDPRGLIIAVIASFMPRA</sequence>
<name>A0AAW1XZV2_RUBAR</name>
<dbReference type="InterPro" id="IPR046349">
    <property type="entry name" value="C1-like_sf"/>
</dbReference>
<dbReference type="Proteomes" id="UP001457282">
    <property type="component" value="Unassembled WGS sequence"/>
</dbReference>
<dbReference type="GO" id="GO:0046872">
    <property type="term" value="F:metal ion binding"/>
    <property type="evidence" value="ECO:0007669"/>
    <property type="project" value="UniProtKB-KW"/>
</dbReference>
<gene>
    <name evidence="5" type="ORF">M0R45_007984</name>
</gene>
<keyword evidence="2" id="KW-0677">Repeat</keyword>
<dbReference type="PANTHER" id="PTHR46477">
    <property type="entry name" value="CYSTEINE/HISTIDINE-RICH C1 DOMAIN FAMILY PROTEIN"/>
    <property type="match status" value="1"/>
</dbReference>
<evidence type="ECO:0000256" key="3">
    <source>
        <dbReference type="ARBA" id="ARBA00022833"/>
    </source>
</evidence>
<dbReference type="SUPFAM" id="SSF57889">
    <property type="entry name" value="Cysteine-rich domain"/>
    <property type="match status" value="2"/>
</dbReference>
<organism evidence="5 6">
    <name type="scientific">Rubus argutus</name>
    <name type="common">Southern blackberry</name>
    <dbReference type="NCBI Taxonomy" id="59490"/>
    <lineage>
        <taxon>Eukaryota</taxon>
        <taxon>Viridiplantae</taxon>
        <taxon>Streptophyta</taxon>
        <taxon>Embryophyta</taxon>
        <taxon>Tracheophyta</taxon>
        <taxon>Spermatophyta</taxon>
        <taxon>Magnoliopsida</taxon>
        <taxon>eudicotyledons</taxon>
        <taxon>Gunneridae</taxon>
        <taxon>Pentapetalae</taxon>
        <taxon>rosids</taxon>
        <taxon>fabids</taxon>
        <taxon>Rosales</taxon>
        <taxon>Rosaceae</taxon>
        <taxon>Rosoideae</taxon>
        <taxon>Rosoideae incertae sedis</taxon>
        <taxon>Rubus</taxon>
    </lineage>
</organism>
<dbReference type="InterPro" id="IPR004146">
    <property type="entry name" value="DC1"/>
</dbReference>
<evidence type="ECO:0000259" key="4">
    <source>
        <dbReference type="PROSITE" id="PS50081"/>
    </source>
</evidence>
<proteinExistence type="predicted"/>
<evidence type="ECO:0000313" key="6">
    <source>
        <dbReference type="Proteomes" id="UP001457282"/>
    </source>
</evidence>
<dbReference type="AlphaFoldDB" id="A0AAW1XZV2"/>
<comment type="caution">
    <text evidence="5">The sequence shown here is derived from an EMBL/GenBank/DDBJ whole genome shotgun (WGS) entry which is preliminary data.</text>
</comment>
<dbReference type="Gene3D" id="3.30.60.20">
    <property type="match status" value="1"/>
</dbReference>
<evidence type="ECO:0000256" key="2">
    <source>
        <dbReference type="ARBA" id="ARBA00022737"/>
    </source>
</evidence>